<dbReference type="Proteomes" id="UP001059252">
    <property type="component" value="Chromosome"/>
</dbReference>
<dbReference type="InterPro" id="IPR006379">
    <property type="entry name" value="HAD-SF_hydro_IIB"/>
</dbReference>
<keyword evidence="1" id="KW-0378">Hydrolase</keyword>
<dbReference type="EMBL" id="CP102734">
    <property type="protein sequence ID" value="UVD81565.1"/>
    <property type="molecule type" value="Genomic_DNA"/>
</dbReference>
<dbReference type="Gene3D" id="3.30.1240.10">
    <property type="match status" value="1"/>
</dbReference>
<gene>
    <name evidence="1" type="ORF">NV226_02450</name>
</gene>
<proteinExistence type="predicted"/>
<dbReference type="InterPro" id="IPR036412">
    <property type="entry name" value="HAD-like_sf"/>
</dbReference>
<dbReference type="RefSeq" id="WP_258210739.1">
    <property type="nucleotide sequence ID" value="NZ_CP102734.1"/>
</dbReference>
<dbReference type="NCBIfam" id="TIGR00099">
    <property type="entry name" value="Cof-subfamily"/>
    <property type="match status" value="1"/>
</dbReference>
<dbReference type="SUPFAM" id="SSF56784">
    <property type="entry name" value="HAD-like"/>
    <property type="match status" value="1"/>
</dbReference>
<accession>A0ABY5RBH6</accession>
<reference evidence="1" key="1">
    <citation type="submission" date="2022-08" db="EMBL/GenBank/DDBJ databases">
        <title>Complete genome of Mycoplasma iguanae type strain 2327.</title>
        <authorList>
            <person name="Spergser J."/>
        </authorList>
    </citation>
    <scope>NUCLEOTIDE SEQUENCE</scope>
    <source>
        <strain evidence="1">2327</strain>
    </source>
</reference>
<evidence type="ECO:0000313" key="1">
    <source>
        <dbReference type="EMBL" id="UVD81565.1"/>
    </source>
</evidence>
<name>A0ABY5RBH6_9MOLU</name>
<dbReference type="Pfam" id="PF08282">
    <property type="entry name" value="Hydrolase_3"/>
    <property type="match status" value="1"/>
</dbReference>
<dbReference type="Gene3D" id="3.40.50.1000">
    <property type="entry name" value="HAD superfamily/HAD-like"/>
    <property type="match status" value="1"/>
</dbReference>
<evidence type="ECO:0000313" key="2">
    <source>
        <dbReference type="Proteomes" id="UP001059252"/>
    </source>
</evidence>
<protein>
    <submittedName>
        <fullName evidence="1">HAD family hydrolase</fullName>
    </submittedName>
</protein>
<dbReference type="InterPro" id="IPR000150">
    <property type="entry name" value="Cof"/>
</dbReference>
<dbReference type="PANTHER" id="PTHR10000">
    <property type="entry name" value="PHOSPHOSERINE PHOSPHATASE"/>
    <property type="match status" value="1"/>
</dbReference>
<sequence>MKLQPKAVFIDLDGTLLDRGFWHYARISNKNIEAIHRIKEKFPVVISTGRSLNDQTKKIIQLLGINYAVCQNGSVIIDKDFNYLRNIVLDNDLVKAIAQKVEEWKLTFSINSTNEIYGNKTKTYLISKFSHLIPEKFANAKIPLNGVNKLLIIGFSKIKIKKFAKYLENNFNGITVKIVGRNWAIEVTDKNATKGLANAFVAKKYLKIDPKETIHIGDSMNDSTVIGHMGKLISMKNSIKKFKKIAHEVGPNRKNGGVAKILSKEFPQNIS</sequence>
<dbReference type="GO" id="GO:0016787">
    <property type="term" value="F:hydrolase activity"/>
    <property type="evidence" value="ECO:0007669"/>
    <property type="project" value="UniProtKB-KW"/>
</dbReference>
<keyword evidence="2" id="KW-1185">Reference proteome</keyword>
<dbReference type="PANTHER" id="PTHR10000:SF8">
    <property type="entry name" value="HAD SUPERFAMILY HYDROLASE-LIKE, TYPE 3"/>
    <property type="match status" value="1"/>
</dbReference>
<dbReference type="InterPro" id="IPR023214">
    <property type="entry name" value="HAD_sf"/>
</dbReference>
<organism evidence="1 2">
    <name type="scientific">Mycoplasma iguanae</name>
    <dbReference type="NCBI Taxonomy" id="292461"/>
    <lineage>
        <taxon>Bacteria</taxon>
        <taxon>Bacillati</taxon>
        <taxon>Mycoplasmatota</taxon>
        <taxon>Mollicutes</taxon>
        <taxon>Mycoplasmataceae</taxon>
        <taxon>Mycoplasma</taxon>
    </lineage>
</organism>
<dbReference type="NCBIfam" id="TIGR01484">
    <property type="entry name" value="HAD-SF-IIB"/>
    <property type="match status" value="1"/>
</dbReference>